<evidence type="ECO:0000256" key="5">
    <source>
        <dbReference type="ARBA" id="ARBA00022827"/>
    </source>
</evidence>
<dbReference type="PANTHER" id="PTHR42737">
    <property type="entry name" value="GLUTATHIONE REDUCTASE"/>
    <property type="match status" value="1"/>
</dbReference>
<evidence type="ECO:0000259" key="14">
    <source>
        <dbReference type="Pfam" id="PF07992"/>
    </source>
</evidence>
<feature type="domain" description="Pyridine nucleotide-disulphide oxidoreductase dimerisation" evidence="13">
    <location>
        <begin position="340"/>
        <end position="448"/>
    </location>
</feature>
<comment type="cofactor">
    <cofactor evidence="1 12">
        <name>FAD</name>
        <dbReference type="ChEBI" id="CHEBI:57692"/>
    </cofactor>
</comment>
<dbReference type="GO" id="GO:0004362">
    <property type="term" value="F:glutathione-disulfide reductase (NADPH) activity"/>
    <property type="evidence" value="ECO:0007669"/>
    <property type="project" value="UniProtKB-EC"/>
</dbReference>
<dbReference type="SUPFAM" id="SSF55424">
    <property type="entry name" value="FAD/NAD-linked reductases, dimerisation (C-terminal) domain"/>
    <property type="match status" value="1"/>
</dbReference>
<feature type="domain" description="FAD/NAD(P)-binding" evidence="14">
    <location>
        <begin position="7"/>
        <end position="320"/>
    </location>
</feature>
<keyword evidence="6 12" id="KW-0521">NADP</keyword>
<evidence type="ECO:0000259" key="13">
    <source>
        <dbReference type="Pfam" id="PF02852"/>
    </source>
</evidence>
<keyword evidence="8" id="KW-1015">Disulfide bond</keyword>
<dbReference type="InterPro" id="IPR016156">
    <property type="entry name" value="FAD/NAD-linked_Rdtase_dimer_sf"/>
</dbReference>
<sequence length="461" mass="49218">MAEFDVDLFVIGGGSGGVRAARIAAGYGAKVMVAEEYRMGGTCVIRGCVPKKLFVIGSHVHDEIEDAVGFGWSIGQVSFDWTTLVANKDKEIARLEGAYTSNVEKSGARIVKTRAVLEDAHTIRLATGEKVTAKYILIATGGAPNHGPIVPGIEHVISSNEAFHLKELPKRIVIQGGGYIALEFAGIFAGFGSDVTVIYRGDNILRGFDEDVRKHVRAEMEKRGITIITGRTVAKVDKHGRDFTTHLSDGSSIASDQVMFAIGRHPNVGGLGLETAGVAINAANGGIQVDGWSKTSVDNIYAVGDVTHRTNLTPVAIREGHAFADTVFGKRPVQVDHATIPTAVFSQPEVGTVGLTEEEARAQFSHVDIYKTDFRPIKATMSGRDTRVLMKLVVDGVSDRVLGCHIVGDGAAEITQAVAIAVKMKATKADFDATIALHPTASEELVTMRTPSARHVRQAAE</sequence>
<dbReference type="InterPro" id="IPR001100">
    <property type="entry name" value="Pyr_nuc-diS_OxRdtase"/>
</dbReference>
<evidence type="ECO:0000313" key="16">
    <source>
        <dbReference type="Proteomes" id="UP001565471"/>
    </source>
</evidence>
<comment type="catalytic activity">
    <reaction evidence="10 12">
        <text>2 glutathione + NADP(+) = glutathione disulfide + NADPH + H(+)</text>
        <dbReference type="Rhea" id="RHEA:11740"/>
        <dbReference type="ChEBI" id="CHEBI:15378"/>
        <dbReference type="ChEBI" id="CHEBI:57783"/>
        <dbReference type="ChEBI" id="CHEBI:57925"/>
        <dbReference type="ChEBI" id="CHEBI:58297"/>
        <dbReference type="ChEBI" id="CHEBI:58349"/>
        <dbReference type="EC" id="1.8.1.7"/>
    </reaction>
</comment>
<dbReference type="PANTHER" id="PTHR42737:SF2">
    <property type="entry name" value="GLUTATHIONE REDUCTASE"/>
    <property type="match status" value="1"/>
</dbReference>
<reference evidence="15 16" key="1">
    <citation type="submission" date="2024-07" db="EMBL/GenBank/DDBJ databases">
        <title>Genomic Encyclopedia of Type Strains, Phase V (KMG-V): Genome sequencing to study the core and pangenomes of soil and plant-associated prokaryotes.</title>
        <authorList>
            <person name="Whitman W."/>
        </authorList>
    </citation>
    <scope>NUCLEOTIDE SEQUENCE [LARGE SCALE GENOMIC DNA]</scope>
    <source>
        <strain evidence="15 16">USDA 415</strain>
    </source>
</reference>
<evidence type="ECO:0000256" key="3">
    <source>
        <dbReference type="ARBA" id="ARBA00011738"/>
    </source>
</evidence>
<evidence type="ECO:0000256" key="9">
    <source>
        <dbReference type="ARBA" id="ARBA00023284"/>
    </source>
</evidence>
<dbReference type="InterPro" id="IPR036188">
    <property type="entry name" value="FAD/NAD-bd_sf"/>
</dbReference>
<dbReference type="PIRSF" id="PIRSF000350">
    <property type="entry name" value="Mercury_reductase_MerA"/>
    <property type="match status" value="1"/>
</dbReference>
<evidence type="ECO:0000256" key="10">
    <source>
        <dbReference type="ARBA" id="ARBA00049142"/>
    </source>
</evidence>
<dbReference type="InterPro" id="IPR023753">
    <property type="entry name" value="FAD/NAD-binding_dom"/>
</dbReference>
<name>A0ABV4EZ94_BRAEL</name>
<keyword evidence="5 11" id="KW-0274">FAD</keyword>
<dbReference type="InterPro" id="IPR046952">
    <property type="entry name" value="GSHR/TRXR-like"/>
</dbReference>
<dbReference type="EC" id="1.8.1.7" evidence="12"/>
<evidence type="ECO:0000256" key="6">
    <source>
        <dbReference type="ARBA" id="ARBA00022857"/>
    </source>
</evidence>
<organism evidence="15 16">
    <name type="scientific">Bradyrhizobium elkanii</name>
    <dbReference type="NCBI Taxonomy" id="29448"/>
    <lineage>
        <taxon>Bacteria</taxon>
        <taxon>Pseudomonadati</taxon>
        <taxon>Pseudomonadota</taxon>
        <taxon>Alphaproteobacteria</taxon>
        <taxon>Hyphomicrobiales</taxon>
        <taxon>Nitrobacteraceae</taxon>
        <taxon>Bradyrhizobium</taxon>
    </lineage>
</organism>
<comment type="subunit">
    <text evidence="3">Homodimer.</text>
</comment>
<accession>A0ABV4EZ94</accession>
<evidence type="ECO:0000256" key="4">
    <source>
        <dbReference type="ARBA" id="ARBA00022630"/>
    </source>
</evidence>
<protein>
    <recommendedName>
        <fullName evidence="12">Glutathione reductase</fullName>
        <shortName evidence="12">GRase</shortName>
        <ecNumber evidence="12">1.8.1.7</ecNumber>
    </recommendedName>
</protein>
<evidence type="ECO:0000313" key="15">
    <source>
        <dbReference type="EMBL" id="MEY9316083.1"/>
    </source>
</evidence>
<dbReference type="EMBL" id="JBGBZA010000002">
    <property type="protein sequence ID" value="MEY9316083.1"/>
    <property type="molecule type" value="Genomic_DNA"/>
</dbReference>
<dbReference type="InterPro" id="IPR012999">
    <property type="entry name" value="Pyr_OxRdtase_I_AS"/>
</dbReference>
<comment type="caution">
    <text evidence="15">The sequence shown here is derived from an EMBL/GenBank/DDBJ whole genome shotgun (WGS) entry which is preliminary data.</text>
</comment>
<dbReference type="RefSeq" id="WP_075968460.1">
    <property type="nucleotide sequence ID" value="NZ_CP126026.1"/>
</dbReference>
<dbReference type="NCBIfam" id="NF004776">
    <property type="entry name" value="PRK06116.1"/>
    <property type="match status" value="1"/>
</dbReference>
<proteinExistence type="inferred from homology"/>
<evidence type="ECO:0000256" key="2">
    <source>
        <dbReference type="ARBA" id="ARBA00007532"/>
    </source>
</evidence>
<evidence type="ECO:0000256" key="12">
    <source>
        <dbReference type="RuleBase" id="RU365040"/>
    </source>
</evidence>
<comment type="similarity">
    <text evidence="2 11">Belongs to the class-I pyridine nucleotide-disulfide oxidoreductase family.</text>
</comment>
<comment type="function">
    <text evidence="12">Catalyzes the reduction of glutathione disulfide (GSSG) to reduced glutathione (GSH).</text>
</comment>
<keyword evidence="16" id="KW-1185">Reference proteome</keyword>
<dbReference type="SUPFAM" id="SSF51905">
    <property type="entry name" value="FAD/NAD(P)-binding domain"/>
    <property type="match status" value="1"/>
</dbReference>
<dbReference type="PROSITE" id="PS00076">
    <property type="entry name" value="PYRIDINE_REDOX_1"/>
    <property type="match status" value="1"/>
</dbReference>
<keyword evidence="4 11" id="KW-0285">Flavoprotein</keyword>
<evidence type="ECO:0000256" key="1">
    <source>
        <dbReference type="ARBA" id="ARBA00001974"/>
    </source>
</evidence>
<keyword evidence="7 11" id="KW-0560">Oxidoreductase</keyword>
<dbReference type="NCBIfam" id="TIGR01424">
    <property type="entry name" value="gluta_reduc_2"/>
    <property type="match status" value="1"/>
</dbReference>
<dbReference type="PRINTS" id="PR00368">
    <property type="entry name" value="FADPNR"/>
</dbReference>
<evidence type="ECO:0000256" key="7">
    <source>
        <dbReference type="ARBA" id="ARBA00023002"/>
    </source>
</evidence>
<evidence type="ECO:0000256" key="8">
    <source>
        <dbReference type="ARBA" id="ARBA00023157"/>
    </source>
</evidence>
<dbReference type="Proteomes" id="UP001565471">
    <property type="component" value="Unassembled WGS sequence"/>
</dbReference>
<dbReference type="Gene3D" id="3.50.50.60">
    <property type="entry name" value="FAD/NAD(P)-binding domain"/>
    <property type="match status" value="2"/>
</dbReference>
<dbReference type="Pfam" id="PF02852">
    <property type="entry name" value="Pyr_redox_dim"/>
    <property type="match status" value="1"/>
</dbReference>
<evidence type="ECO:0000256" key="11">
    <source>
        <dbReference type="RuleBase" id="RU003691"/>
    </source>
</evidence>
<dbReference type="InterPro" id="IPR006324">
    <property type="entry name" value="GSHR"/>
</dbReference>
<gene>
    <name evidence="15" type="ORF">ABIF29_002882</name>
</gene>
<dbReference type="InterPro" id="IPR004099">
    <property type="entry name" value="Pyr_nucl-diS_OxRdtase_dimer"/>
</dbReference>
<dbReference type="Pfam" id="PF07992">
    <property type="entry name" value="Pyr_redox_2"/>
    <property type="match status" value="1"/>
</dbReference>
<dbReference type="Gene3D" id="3.30.390.30">
    <property type="match status" value="1"/>
</dbReference>
<keyword evidence="9 11" id="KW-0676">Redox-active center</keyword>
<dbReference type="PRINTS" id="PR00411">
    <property type="entry name" value="PNDRDTASEI"/>
</dbReference>